<dbReference type="InterPro" id="IPR043519">
    <property type="entry name" value="NT_sf"/>
</dbReference>
<dbReference type="AlphaFoldDB" id="A0A0F7JR84"/>
<keyword evidence="5" id="KW-0378">Hydrolase</keyword>
<dbReference type="RefSeq" id="WP_046843625.1">
    <property type="nucleotide sequence ID" value="NZ_BMHJ01000010.1"/>
</dbReference>
<proteinExistence type="predicted"/>
<dbReference type="Gene3D" id="3.30.460.10">
    <property type="entry name" value="Beta Polymerase, domain 2"/>
    <property type="match status" value="1"/>
</dbReference>
<gene>
    <name evidence="7" type="ORF">SY84_08295</name>
</gene>
<dbReference type="KEGG" id="dch:SY84_08295"/>
<dbReference type="GO" id="GO:0110001">
    <property type="term" value="C:toxin-antitoxin complex"/>
    <property type="evidence" value="ECO:0007669"/>
    <property type="project" value="InterPro"/>
</dbReference>
<reference evidence="7 8" key="1">
    <citation type="submission" date="2015-01" db="EMBL/GenBank/DDBJ databases">
        <title>Deinococcus soli/N5/whole genome sequencing.</title>
        <authorList>
            <person name="Kim M.K."/>
            <person name="Srinivasan S."/>
            <person name="Lee J.-J."/>
        </authorList>
    </citation>
    <scope>NUCLEOTIDE SEQUENCE [LARGE SCALE GENOMIC DNA]</scope>
    <source>
        <strain evidence="7 8">N5</strain>
    </source>
</reference>
<evidence type="ECO:0000256" key="1">
    <source>
        <dbReference type="ARBA" id="ARBA00022553"/>
    </source>
</evidence>
<dbReference type="GO" id="GO:0000166">
    <property type="term" value="F:nucleotide binding"/>
    <property type="evidence" value="ECO:0007669"/>
    <property type="project" value="UniProtKB-KW"/>
</dbReference>
<evidence type="ECO:0000313" key="8">
    <source>
        <dbReference type="Proteomes" id="UP000034024"/>
    </source>
</evidence>
<evidence type="ECO:0000256" key="3">
    <source>
        <dbReference type="ARBA" id="ARBA00022722"/>
    </source>
</evidence>
<dbReference type="PANTHER" id="PTHR34139">
    <property type="entry name" value="UPF0331 PROTEIN MJ0127"/>
    <property type="match status" value="1"/>
</dbReference>
<evidence type="ECO:0000313" key="7">
    <source>
        <dbReference type="EMBL" id="AKH17055.1"/>
    </source>
</evidence>
<dbReference type="PATRIC" id="fig|1309411.5.peg.1693"/>
<keyword evidence="1" id="KW-0597">Phosphoprotein</keyword>
<dbReference type="PANTHER" id="PTHR34139:SF1">
    <property type="entry name" value="RNASE MJ1380-RELATED"/>
    <property type="match status" value="1"/>
</dbReference>
<keyword evidence="3" id="KW-0540">Nuclease</keyword>
<dbReference type="GO" id="GO:0016779">
    <property type="term" value="F:nucleotidyltransferase activity"/>
    <property type="evidence" value="ECO:0007669"/>
    <property type="project" value="InterPro"/>
</dbReference>
<organism evidence="7 8">
    <name type="scientific">Deinococcus soli</name>
    <name type="common">ex Cha et al. 2016</name>
    <dbReference type="NCBI Taxonomy" id="1309411"/>
    <lineage>
        <taxon>Bacteria</taxon>
        <taxon>Thermotogati</taxon>
        <taxon>Deinococcota</taxon>
        <taxon>Deinococci</taxon>
        <taxon>Deinococcales</taxon>
        <taxon>Deinococcaceae</taxon>
        <taxon>Deinococcus</taxon>
    </lineage>
</organism>
<keyword evidence="4" id="KW-0547">Nucleotide-binding</keyword>
<dbReference type="CDD" id="cd05403">
    <property type="entry name" value="NT_KNTase_like"/>
    <property type="match status" value="1"/>
</dbReference>
<dbReference type="InterPro" id="IPR051813">
    <property type="entry name" value="HepT_RNase_toxin"/>
</dbReference>
<evidence type="ECO:0000256" key="5">
    <source>
        <dbReference type="ARBA" id="ARBA00022801"/>
    </source>
</evidence>
<evidence type="ECO:0000259" key="6">
    <source>
        <dbReference type="Pfam" id="PF01909"/>
    </source>
</evidence>
<protein>
    <recommendedName>
        <fullName evidence="6">Polymerase nucleotidyl transferase domain-containing protein</fullName>
    </recommendedName>
</protein>
<accession>A0A0F7JR84</accession>
<sequence length="241" mass="26660">MPAAEPLFPDLRLPTIAGALREARPLWEALGVARVRVFGSVARGEAGPESDIDVLIDFGPGPARGLLDLMRVRDLFEDLLKRRVDVMTPGALRPPLRGEILADAVDVLAVPDPAPRSHRPKRWRWRVFDLLAAIDRIAAFTDGHSLTTFERDEVVRDAVLHNLARLGETTKFIPQSVQDRHPEVPWVLLRDIRNTVAHDYFGIEAGLIWHTACVDLPALRPALQTLADGPREAGGSLPGQR</sequence>
<evidence type="ECO:0000256" key="2">
    <source>
        <dbReference type="ARBA" id="ARBA00022649"/>
    </source>
</evidence>
<dbReference type="Pfam" id="PF01909">
    <property type="entry name" value="NTP_transf_2"/>
    <property type="match status" value="1"/>
</dbReference>
<dbReference type="GO" id="GO:0004540">
    <property type="term" value="F:RNA nuclease activity"/>
    <property type="evidence" value="ECO:0007669"/>
    <property type="project" value="InterPro"/>
</dbReference>
<dbReference type="Pfam" id="PF01934">
    <property type="entry name" value="HepT-like"/>
    <property type="match status" value="1"/>
</dbReference>
<evidence type="ECO:0000256" key="4">
    <source>
        <dbReference type="ARBA" id="ARBA00022741"/>
    </source>
</evidence>
<dbReference type="InterPro" id="IPR002934">
    <property type="entry name" value="Polymerase_NTP_transf_dom"/>
</dbReference>
<name>A0A0F7JR84_9DEIO</name>
<feature type="domain" description="Polymerase nucleotidyl transferase" evidence="6">
    <location>
        <begin position="26"/>
        <end position="104"/>
    </location>
</feature>
<dbReference type="GO" id="GO:0016787">
    <property type="term" value="F:hydrolase activity"/>
    <property type="evidence" value="ECO:0007669"/>
    <property type="project" value="UniProtKB-KW"/>
</dbReference>
<dbReference type="EMBL" id="CP011389">
    <property type="protein sequence ID" value="AKH17055.1"/>
    <property type="molecule type" value="Genomic_DNA"/>
</dbReference>
<dbReference type="InterPro" id="IPR008201">
    <property type="entry name" value="HepT-like"/>
</dbReference>
<dbReference type="OrthoDB" id="9810538at2"/>
<dbReference type="Proteomes" id="UP000034024">
    <property type="component" value="Chromosome"/>
</dbReference>
<keyword evidence="2" id="KW-1277">Toxin-antitoxin system</keyword>
<keyword evidence="8" id="KW-1185">Reference proteome</keyword>
<dbReference type="SUPFAM" id="SSF81301">
    <property type="entry name" value="Nucleotidyltransferase"/>
    <property type="match status" value="1"/>
</dbReference>